<organism evidence="2 3">
    <name type="scientific">Actinomadura keratinilytica</name>
    <dbReference type="NCBI Taxonomy" id="547461"/>
    <lineage>
        <taxon>Bacteria</taxon>
        <taxon>Bacillati</taxon>
        <taxon>Actinomycetota</taxon>
        <taxon>Actinomycetes</taxon>
        <taxon>Streptosporangiales</taxon>
        <taxon>Thermomonosporaceae</taxon>
        <taxon>Actinomadura</taxon>
    </lineage>
</organism>
<evidence type="ECO:0000313" key="2">
    <source>
        <dbReference type="EMBL" id="GAA4140938.1"/>
    </source>
</evidence>
<accession>A0ABP7YT35</accession>
<dbReference type="Pfam" id="PF00733">
    <property type="entry name" value="Asn_synthase"/>
    <property type="match status" value="1"/>
</dbReference>
<sequence length="392" mass="43846">MHSLITQPGDTVAAALLRNAIPPTSTVTYRGDDEIVPDNHVLDPNSTYVARLIEGYDIVGIRRLYQTQDSSAAYVHRRLGVAPTGALRMESTPLDLEGAEAHVEGVVRDTIAEFGLLESGDQVVLGLSGGVDSGSLLMLLAAYRDSGAVPDLNIHAATFQDFDSKWSETFDFARGLAQRHGVDHHVIEAGYAEKVFHLNRPMAQILMHLMETEDAHLAMYADHHSTRRVLEAYGDEIGVQKIALGLHTTDLLAGMLNSFTTGFDVGPIPRRQVGPYTYILPLAFTPKRELHLYYSRRTGHRPKQTTPNQWEFNPTDRNFYYYLADQIQWYWPGIEHWMFTAHARNAVDMSARYRECENCGGSVVQQPAVAVEWSGLCDVCQLLDKHGWIDHS</sequence>
<dbReference type="Proteomes" id="UP001500266">
    <property type="component" value="Unassembled WGS sequence"/>
</dbReference>
<evidence type="ECO:0000259" key="1">
    <source>
        <dbReference type="Pfam" id="PF00733"/>
    </source>
</evidence>
<dbReference type="InterPro" id="IPR014729">
    <property type="entry name" value="Rossmann-like_a/b/a_fold"/>
</dbReference>
<protein>
    <recommendedName>
        <fullName evidence="1">Asparagine synthetase domain-containing protein</fullName>
    </recommendedName>
</protein>
<proteinExistence type="predicted"/>
<feature type="domain" description="Asparagine synthetase" evidence="1">
    <location>
        <begin position="122"/>
        <end position="194"/>
    </location>
</feature>
<comment type="caution">
    <text evidence="2">The sequence shown here is derived from an EMBL/GenBank/DDBJ whole genome shotgun (WGS) entry which is preliminary data.</text>
</comment>
<dbReference type="InterPro" id="IPR001962">
    <property type="entry name" value="Asn_synthase"/>
</dbReference>
<dbReference type="SUPFAM" id="SSF52402">
    <property type="entry name" value="Adenine nucleotide alpha hydrolases-like"/>
    <property type="match status" value="1"/>
</dbReference>
<evidence type="ECO:0000313" key="3">
    <source>
        <dbReference type="Proteomes" id="UP001500266"/>
    </source>
</evidence>
<keyword evidence="3" id="KW-1185">Reference proteome</keyword>
<name>A0ABP7YT35_9ACTN</name>
<gene>
    <name evidence="2" type="ORF">GCM10022416_28530</name>
</gene>
<dbReference type="RefSeq" id="WP_345021470.1">
    <property type="nucleotide sequence ID" value="NZ_BAABDO010000035.1"/>
</dbReference>
<dbReference type="Gene3D" id="3.40.50.620">
    <property type="entry name" value="HUPs"/>
    <property type="match status" value="1"/>
</dbReference>
<reference evidence="3" key="1">
    <citation type="journal article" date="2019" name="Int. J. Syst. Evol. Microbiol.">
        <title>The Global Catalogue of Microorganisms (GCM) 10K type strain sequencing project: providing services to taxonomists for standard genome sequencing and annotation.</title>
        <authorList>
            <consortium name="The Broad Institute Genomics Platform"/>
            <consortium name="The Broad Institute Genome Sequencing Center for Infectious Disease"/>
            <person name="Wu L."/>
            <person name="Ma J."/>
        </authorList>
    </citation>
    <scope>NUCLEOTIDE SEQUENCE [LARGE SCALE GENOMIC DNA]</scope>
    <source>
        <strain evidence="3">JCM 17316</strain>
    </source>
</reference>
<dbReference type="EMBL" id="BAABDO010000035">
    <property type="protein sequence ID" value="GAA4140938.1"/>
    <property type="molecule type" value="Genomic_DNA"/>
</dbReference>